<feature type="domain" description="Myosin motor" evidence="20">
    <location>
        <begin position="81"/>
        <end position="793"/>
    </location>
</feature>
<dbReference type="Gene3D" id="2.30.30.360">
    <property type="entry name" value="Myosin S1 fragment, N-terminal"/>
    <property type="match status" value="1"/>
</dbReference>
<dbReference type="Gene3D" id="1.20.5.340">
    <property type="match status" value="5"/>
</dbReference>
<keyword evidence="3" id="KW-0787">Thick filament</keyword>
<dbReference type="GO" id="GO:0031033">
    <property type="term" value="P:myosin filament organization"/>
    <property type="evidence" value="ECO:0007669"/>
    <property type="project" value="UniProtKB-ARBA"/>
</dbReference>
<comment type="subcellular location">
    <subcellularLocation>
        <location evidence="1">Cytoplasm</location>
        <location evidence="1">Myofibril</location>
        <location evidence="1">Sarcomere</location>
        <location evidence="1">A band</location>
    </subcellularLocation>
</comment>
<feature type="binding site" evidence="17">
    <location>
        <begin position="174"/>
        <end position="181"/>
    </location>
    <ligand>
        <name>ATP</name>
        <dbReference type="ChEBI" id="CHEBI:30616"/>
    </ligand>
</feature>
<keyword evidence="21" id="KW-1185">Reference proteome</keyword>
<feature type="region of interest" description="Actin-binding" evidence="17">
    <location>
        <begin position="669"/>
        <end position="691"/>
    </location>
</feature>
<evidence type="ECO:0000256" key="15">
    <source>
        <dbReference type="ARBA" id="ARBA00068447"/>
    </source>
</evidence>
<dbReference type="FunFam" id="1.20.5.340:FF:000019">
    <property type="entry name" value="Myosin heavy chain, isoform G"/>
    <property type="match status" value="1"/>
</dbReference>
<feature type="region of interest" description="Disordered" evidence="19">
    <location>
        <begin position="632"/>
        <end position="652"/>
    </location>
</feature>
<dbReference type="FunFam" id="1.20.58.530:FF:000001">
    <property type="entry name" value="Myosin heavy chain"/>
    <property type="match status" value="1"/>
</dbReference>
<feature type="compositionally biased region" description="Basic and acidic residues" evidence="19">
    <location>
        <begin position="1139"/>
        <end position="1167"/>
    </location>
</feature>
<dbReference type="GO" id="GO:0040011">
    <property type="term" value="P:locomotion"/>
    <property type="evidence" value="ECO:0007669"/>
    <property type="project" value="UniProtKB-ARBA"/>
</dbReference>
<dbReference type="GO" id="GO:0008307">
    <property type="term" value="F:structural constituent of muscle"/>
    <property type="evidence" value="ECO:0007669"/>
    <property type="project" value="UniProtKB-ARBA"/>
</dbReference>
<dbReference type="Pfam" id="PF01576">
    <property type="entry name" value="Myosin_tail_1"/>
    <property type="match status" value="1"/>
</dbReference>
<evidence type="ECO:0000256" key="3">
    <source>
        <dbReference type="ARBA" id="ARBA00022433"/>
    </source>
</evidence>
<comment type="function">
    <text evidence="14">Essential for muscle contraction. Involved in ovulation likely by regulating the contraction of gonadal myoepithelial sheath cells.</text>
</comment>
<dbReference type="GO" id="GO:0000146">
    <property type="term" value="F:microfilament motor activity"/>
    <property type="evidence" value="ECO:0007669"/>
    <property type="project" value="UniProtKB-ARBA"/>
</dbReference>
<reference evidence="21" key="1">
    <citation type="submission" date="2012-09" db="EMBL/GenBank/DDBJ databases">
        <authorList>
            <person name="Martin A.A."/>
        </authorList>
    </citation>
    <scope>NUCLEOTIDE SEQUENCE</scope>
</reference>
<evidence type="ECO:0000256" key="1">
    <source>
        <dbReference type="ARBA" id="ARBA00004161"/>
    </source>
</evidence>
<evidence type="ECO:0000256" key="18">
    <source>
        <dbReference type="SAM" id="Coils"/>
    </source>
</evidence>
<evidence type="ECO:0000256" key="17">
    <source>
        <dbReference type="PROSITE-ProRule" id="PRU00782"/>
    </source>
</evidence>
<evidence type="ECO:0000256" key="6">
    <source>
        <dbReference type="ARBA" id="ARBA00022741"/>
    </source>
</evidence>
<keyword evidence="10 17" id="KW-0505">Motor protein</keyword>
<dbReference type="GO" id="GO:0016459">
    <property type="term" value="C:myosin complex"/>
    <property type="evidence" value="ECO:0007669"/>
    <property type="project" value="UniProtKB-KW"/>
</dbReference>
<dbReference type="FunFam" id="1.20.5.370:FF:000010">
    <property type="entry name" value="Myosin heavy chain, isoform G"/>
    <property type="match status" value="1"/>
</dbReference>
<evidence type="ECO:0000256" key="2">
    <source>
        <dbReference type="ARBA" id="ARBA00008314"/>
    </source>
</evidence>
<keyword evidence="5" id="KW-0963">Cytoplasm</keyword>
<evidence type="ECO:0000256" key="11">
    <source>
        <dbReference type="ARBA" id="ARBA00023179"/>
    </source>
</evidence>
<dbReference type="Gene3D" id="1.10.10.820">
    <property type="match status" value="1"/>
</dbReference>
<comment type="subunit">
    <text evidence="13">Muscle myosin is a hexameric protein that consists of 2 heavy chain subunits (MHC), 2 alkali light chain subunits (MLC) and 2 regulatory light chain subunits (MLC-2).</text>
</comment>
<evidence type="ECO:0000256" key="14">
    <source>
        <dbReference type="ARBA" id="ARBA00059258"/>
    </source>
</evidence>
<dbReference type="STRING" id="6313.A0A0K0CSW7"/>
<evidence type="ECO:0000256" key="7">
    <source>
        <dbReference type="ARBA" id="ARBA00022840"/>
    </source>
</evidence>
<organism evidence="21 22">
    <name type="scientific">Angiostrongylus cantonensis</name>
    <name type="common">Rat lungworm</name>
    <dbReference type="NCBI Taxonomy" id="6313"/>
    <lineage>
        <taxon>Eukaryota</taxon>
        <taxon>Metazoa</taxon>
        <taxon>Ecdysozoa</taxon>
        <taxon>Nematoda</taxon>
        <taxon>Chromadorea</taxon>
        <taxon>Rhabditida</taxon>
        <taxon>Rhabditina</taxon>
        <taxon>Rhabditomorpha</taxon>
        <taxon>Strongyloidea</taxon>
        <taxon>Metastrongylidae</taxon>
        <taxon>Angiostrongylus</taxon>
    </lineage>
</organism>
<dbReference type="PANTHER" id="PTHR13140">
    <property type="entry name" value="MYOSIN"/>
    <property type="match status" value="1"/>
</dbReference>
<keyword evidence="11" id="KW-0514">Muscle protein</keyword>
<dbReference type="FunFam" id="1.20.5.370:FF:000008">
    <property type="entry name" value="Myosin heavy chain"/>
    <property type="match status" value="1"/>
</dbReference>
<dbReference type="SMART" id="SM00242">
    <property type="entry name" value="MYSc"/>
    <property type="match status" value="1"/>
</dbReference>
<evidence type="ECO:0000256" key="12">
    <source>
        <dbReference type="ARBA" id="ARBA00023203"/>
    </source>
</evidence>
<dbReference type="FunFam" id="1.20.120.720:FF:000001">
    <property type="entry name" value="Myosin heavy chain, muscle"/>
    <property type="match status" value="1"/>
</dbReference>
<dbReference type="GO" id="GO:0030239">
    <property type="term" value="P:myofibril assembly"/>
    <property type="evidence" value="ECO:0007669"/>
    <property type="project" value="UniProtKB-ARBA"/>
</dbReference>
<sequence>MANSDFEKDPGYQYLGISREARAESANRPFDSKKNVWVPDPEDVYMQKCEISRGKRSIIVFAFKVTIKKDEAQEMNPPKFDKTEDMANLTFLNEASVLANLKDRYRDMMIYTYSGLFCVVINPYKRLPIYTESVIKFYMGKRRNEMPPHLFATSDEAYRNMVQDRENQSMLITGESGAGKTENTKKVISYFAIVGATQQAASKQEGGKGGTLEEQIVQTNPVLEAFGNAKTVRNNNSSRFGKFIRTHFSAQGKLAGGDIEHYLLEKSRVVRQAPGERSYHIFYQIMSGFDPKLRGLLKLNNDIKYYHFCSQAELTIDGVNDKEEMGLTQEAFDIMGFEDDEVMDLYKSCAAILHMGEMKFKQRPREEQAEPDGDEDAQNVAHNLGVNHEEFLKALTKPRVRVGTEWVNKGQNLEQVHWAVAGLGKAIYARMFKWLISRCNKTLDAKQIERRYFIGVLDIAGFEIFDFNSFEQLWINFVNERLQQFFNHHMFVLEQEEYKREGIQWTFIDFGLDLQACIELIEKPLGLISMLDEECIVPKATDMTYVQKLNDQHLGKHPNFQKPKPPKGKQAEAHFAVVHYAGTVRYNATNFLEKNKDPLNDSAVALLKTHSHGCKLMLDIWADYQTQEEAAEAAKSGTGGGKKKASHSPKFQGKSSSFMTVSMIYRESLNNLMNMLYQTHPHFIRCIIPNEKKQSGLIDSALVLNQLTCNGVLEGIRICRKGFPNRMLYDDFRHRYAILAADVARNEDTKAASIAITDKLVAEGHLKDEEFKIGNTKVFFKAGILARLEDLRDDILRVIITNFQSRIRWYLGQTDLRRRKQQQAGLLIVQRNVRSWCTLRTWEWFKLYGKVKPLLKAGKEAEEMGILSEKIKELEAAIAKGDETRKQLETQVAGLVEEKNALFLNLEKEKANLQDAEERNQKLSALKADLDKQLAEVQDRLADMEDRNNDLNRQKKKYEQEIAEHKKHAQDLELSLKKAESEKQARDHNIRSLQDEMANQDEAVARLNKEKKHQEEVNRKLMEDLQAEEDRVNHMEKVRAKLEQQLDDLEDSMDREKRARQDLEKAKRKVEGELKVAQENIDEITKQKHDVEQNMKKKEAELHQLSTRLEEEQSLVAKLQRQIKELQARIAELEEELENERQSRAKADRSRSELQRELEEISERLEEQGGATAAQLEANKKREAELAKLRRDLEEANMNHETALASLRKKHHDAVAELTDQLEQLQKLKVKADKEKAQLQRELEEVSASVDSEARSRQDLEKQLKVVEVQYAEAQTKADEQSRQLNDFASLKNRLHNENGELGRQLEDMENQLNNLHRLKSQLASQLEETKRSYDEEARERQALAAQVKNFEHENDSLRDQLDTESEAKAELLRQISKQNAEIQQWKARFESEGLAKLDEIEDAKRKLQGKVQELTEANELAFAKIGSLEKTRHKLMQDLDDAQVDVERAASYAAALEKKQKGFDKIIDEWRKKHDDLAAELDAAQRDNRNLSTDLFRAKTAQDELSEHLESVRRENKQLAQEVKDLADQLGEGGRSVHELQKMVRRLEVEKEELQKALDEAEAALEAEEAKVLRAQVEVSQIRSEIEKRIQEKEEEFENTRKNHQRALESMQATLEAETKQKDEALRIKKKLEADINELEIALDHANRANADAQKTIKKYMENVRELQLQVEDEQRQKDEIREQFLNSEKRNAILQSEKEELSQMAEAAERARRNAETECIELREHNNDLSSQLNGITAVKRKLEGELQAMHAELDETLAELKNLDEMGKKAAADAARLAEELRQEQEHSMHTERVRKGLEVQIKEMQIRLDEAEAAALKACLKKDCLTSRRHQETDKNWRKSERRVKEVEFQLEEDKKNQERLTELIDKLQNKLKVFKRQVEEAVRLDNNYVLGNTSNDFFELIRASASVGPNGPGGLMQSASSAVLRSTSFARGGEF</sequence>
<dbReference type="InterPro" id="IPR002928">
    <property type="entry name" value="Myosin_tail"/>
</dbReference>
<evidence type="ECO:0000256" key="16">
    <source>
        <dbReference type="ARBA" id="ARBA00080020"/>
    </source>
</evidence>
<evidence type="ECO:0000259" key="20">
    <source>
        <dbReference type="PROSITE" id="PS51456"/>
    </source>
</evidence>
<dbReference type="Gene3D" id="3.40.850.10">
    <property type="entry name" value="Kinesin motor domain"/>
    <property type="match status" value="1"/>
</dbReference>
<dbReference type="FunFam" id="1.20.5.340:FF:000025">
    <property type="entry name" value="Myosin heavy chain, isoform G"/>
    <property type="match status" value="1"/>
</dbReference>
<keyword evidence="8 18" id="KW-0175">Coiled coil</keyword>
<dbReference type="FunFam" id="3.40.850.10:FF:000024">
    <property type="entry name" value="Myosin heavy chain, isoform J"/>
    <property type="match status" value="1"/>
</dbReference>
<dbReference type="FunFam" id="1.20.5.370:FF:000009">
    <property type="entry name" value="Myosin heavy chain, isoform G"/>
    <property type="match status" value="1"/>
</dbReference>
<dbReference type="FunFam" id="1.10.10.820:FF:000001">
    <property type="entry name" value="Myosin heavy chain"/>
    <property type="match status" value="1"/>
</dbReference>
<dbReference type="GO" id="GO:0016020">
    <property type="term" value="C:membrane"/>
    <property type="evidence" value="ECO:0007669"/>
    <property type="project" value="TreeGrafter"/>
</dbReference>
<dbReference type="InterPro" id="IPR014751">
    <property type="entry name" value="XRCC4-like_C"/>
</dbReference>
<name>A0A0K0CSW7_ANGCA</name>
<dbReference type="InterPro" id="IPR001609">
    <property type="entry name" value="Myosin_head_motor_dom-like"/>
</dbReference>
<dbReference type="FunFam" id="1.20.5.4820:FF:000002">
    <property type="entry name" value="Myosin heavy chain 10"/>
    <property type="match status" value="1"/>
</dbReference>
<keyword evidence="9 17" id="KW-0518">Myosin</keyword>
<evidence type="ECO:0000256" key="5">
    <source>
        <dbReference type="ARBA" id="ARBA00022490"/>
    </source>
</evidence>
<dbReference type="Gene3D" id="1.20.5.370">
    <property type="match status" value="4"/>
</dbReference>
<dbReference type="GO" id="GO:0031672">
    <property type="term" value="C:A band"/>
    <property type="evidence" value="ECO:0007669"/>
    <property type="project" value="UniProtKB-SubCell"/>
</dbReference>
<evidence type="ECO:0000256" key="8">
    <source>
        <dbReference type="ARBA" id="ARBA00023054"/>
    </source>
</evidence>
<accession>A0A0K0CSW7</accession>
<comment type="similarity">
    <text evidence="2 17">Belongs to the TRAFAC class myosin-kinesin ATPase superfamily. Myosin family.</text>
</comment>
<dbReference type="PANTHER" id="PTHR13140:SF857">
    <property type="entry name" value="MYOSIN-11"/>
    <property type="match status" value="1"/>
</dbReference>
<proteinExistence type="inferred from homology"/>
<dbReference type="Proteomes" id="UP000035642">
    <property type="component" value="Unassembled WGS sequence"/>
</dbReference>
<dbReference type="SUPFAM" id="SSF52540">
    <property type="entry name" value="P-loop containing nucleoside triphosphate hydrolases"/>
    <property type="match status" value="1"/>
</dbReference>
<dbReference type="FunFam" id="1.20.5.340:FF:000036">
    <property type="entry name" value="Myosin heavy chain"/>
    <property type="match status" value="1"/>
</dbReference>
<feature type="region of interest" description="Disordered" evidence="19">
    <location>
        <begin position="1137"/>
        <end position="1178"/>
    </location>
</feature>
<dbReference type="GO" id="GO:0005863">
    <property type="term" value="C:striated muscle myosin thick filament"/>
    <property type="evidence" value="ECO:0007669"/>
    <property type="project" value="UniProtKB-ARBA"/>
</dbReference>
<keyword evidence="4" id="KW-0488">Methylation</keyword>
<dbReference type="FunFam" id="1.20.5.340:FF:000021">
    <property type="entry name" value="Myosin heavy chain, isoform G"/>
    <property type="match status" value="1"/>
</dbReference>
<evidence type="ECO:0000313" key="22">
    <source>
        <dbReference type="WBParaSite" id="ACAC_0000011101-mRNA-1"/>
    </source>
</evidence>
<reference evidence="22" key="2">
    <citation type="submission" date="2016-04" db="UniProtKB">
        <authorList>
            <consortium name="WormBaseParasite"/>
        </authorList>
    </citation>
    <scope>IDENTIFICATION</scope>
</reference>
<protein>
    <recommendedName>
        <fullName evidence="15">Myosin-3</fullName>
    </recommendedName>
    <alternativeName>
        <fullName evidence="16">Myosin heavy chain A</fullName>
    </alternativeName>
</protein>
<evidence type="ECO:0000256" key="4">
    <source>
        <dbReference type="ARBA" id="ARBA00022481"/>
    </source>
</evidence>
<evidence type="ECO:0000256" key="9">
    <source>
        <dbReference type="ARBA" id="ARBA00023123"/>
    </source>
</evidence>
<dbReference type="SUPFAM" id="SSF90257">
    <property type="entry name" value="Myosin rod fragments"/>
    <property type="match status" value="5"/>
</dbReference>
<keyword evidence="6 17" id="KW-0547">Nucleotide-binding</keyword>
<keyword evidence="7 17" id="KW-0067">ATP-binding</keyword>
<evidence type="ECO:0000256" key="10">
    <source>
        <dbReference type="ARBA" id="ARBA00023175"/>
    </source>
</evidence>
<evidence type="ECO:0000256" key="13">
    <source>
        <dbReference type="ARBA" id="ARBA00038612"/>
    </source>
</evidence>
<dbReference type="Gene3D" id="1.20.120.720">
    <property type="entry name" value="Myosin VI head, motor domain, U50 subdomain"/>
    <property type="match status" value="1"/>
</dbReference>
<dbReference type="Gene3D" id="1.20.58.530">
    <property type="match status" value="1"/>
</dbReference>
<dbReference type="InterPro" id="IPR036961">
    <property type="entry name" value="Kinesin_motor_dom_sf"/>
</dbReference>
<dbReference type="CDD" id="cd01377">
    <property type="entry name" value="MYSc_class_II"/>
    <property type="match status" value="1"/>
</dbReference>
<dbReference type="GO" id="GO:0007015">
    <property type="term" value="P:actin filament organization"/>
    <property type="evidence" value="ECO:0007669"/>
    <property type="project" value="TreeGrafter"/>
</dbReference>
<dbReference type="InterPro" id="IPR027417">
    <property type="entry name" value="P-loop_NTPase"/>
</dbReference>
<evidence type="ECO:0000313" key="21">
    <source>
        <dbReference type="Proteomes" id="UP000035642"/>
    </source>
</evidence>
<dbReference type="Gene3D" id="1.20.5.4820">
    <property type="match status" value="1"/>
</dbReference>
<keyword evidence="12 17" id="KW-0009">Actin-binding</keyword>
<dbReference type="GO" id="GO:0006936">
    <property type="term" value="P:muscle contraction"/>
    <property type="evidence" value="ECO:0007669"/>
    <property type="project" value="UniProtKB-ARBA"/>
</dbReference>
<dbReference type="PROSITE" id="PS51456">
    <property type="entry name" value="MYOSIN_MOTOR"/>
    <property type="match status" value="1"/>
</dbReference>
<dbReference type="GO" id="GO:0051015">
    <property type="term" value="F:actin filament binding"/>
    <property type="evidence" value="ECO:0007669"/>
    <property type="project" value="InterPro"/>
</dbReference>
<dbReference type="Pfam" id="PF00063">
    <property type="entry name" value="Myosin_head"/>
    <property type="match status" value="1"/>
</dbReference>
<dbReference type="PRINTS" id="PR00193">
    <property type="entry name" value="MYOSINHEAVY"/>
</dbReference>
<evidence type="ECO:0000256" key="19">
    <source>
        <dbReference type="SAM" id="MobiDB-lite"/>
    </source>
</evidence>
<dbReference type="InterPro" id="IPR008989">
    <property type="entry name" value="Myosin_S1_N"/>
</dbReference>
<dbReference type="GO" id="GO:0005524">
    <property type="term" value="F:ATP binding"/>
    <property type="evidence" value="ECO:0007669"/>
    <property type="project" value="UniProtKB-UniRule"/>
</dbReference>
<dbReference type="WBParaSite" id="ACAC_0000011101-mRNA-1">
    <property type="protein sequence ID" value="ACAC_0000011101-mRNA-1"/>
    <property type="gene ID" value="ACAC_0000011101"/>
</dbReference>
<feature type="coiled-coil region" evidence="18">
    <location>
        <begin position="1848"/>
        <end position="1889"/>
    </location>
</feature>